<protein>
    <submittedName>
        <fullName evidence="6">Beta-lactamase</fullName>
    </submittedName>
</protein>
<dbReference type="CDD" id="cd07737">
    <property type="entry name" value="YcbL-like_MBL-fold"/>
    <property type="match status" value="1"/>
</dbReference>
<dbReference type="GO" id="GO:0046872">
    <property type="term" value="F:metal ion binding"/>
    <property type="evidence" value="ECO:0007669"/>
    <property type="project" value="UniProtKB-KW"/>
</dbReference>
<name>A0A0A3AIW2_9PAST</name>
<keyword evidence="4" id="KW-0862">Zinc</keyword>
<evidence type="ECO:0000256" key="3">
    <source>
        <dbReference type="ARBA" id="ARBA00022801"/>
    </source>
</evidence>
<proteinExistence type="predicted"/>
<gene>
    <name evidence="6" type="ORF">OA57_12170</name>
</gene>
<dbReference type="GO" id="GO:0016787">
    <property type="term" value="F:hydrolase activity"/>
    <property type="evidence" value="ECO:0007669"/>
    <property type="project" value="UniProtKB-KW"/>
</dbReference>
<dbReference type="Proteomes" id="UP000030380">
    <property type="component" value="Unassembled WGS sequence"/>
</dbReference>
<dbReference type="SMART" id="SM00849">
    <property type="entry name" value="Lactamase_B"/>
    <property type="match status" value="1"/>
</dbReference>
<evidence type="ECO:0000256" key="1">
    <source>
        <dbReference type="ARBA" id="ARBA00001947"/>
    </source>
</evidence>
<dbReference type="PANTHER" id="PTHR46233:SF3">
    <property type="entry name" value="HYDROXYACYLGLUTATHIONE HYDROLASE GLOC"/>
    <property type="match status" value="1"/>
</dbReference>
<dbReference type="SUPFAM" id="SSF56281">
    <property type="entry name" value="Metallo-hydrolase/oxidoreductase"/>
    <property type="match status" value="1"/>
</dbReference>
<dbReference type="InterPro" id="IPR051453">
    <property type="entry name" value="MBL_Glyoxalase_II"/>
</dbReference>
<keyword evidence="7" id="KW-1185">Reference proteome</keyword>
<dbReference type="Pfam" id="PF00753">
    <property type="entry name" value="Lactamase_B"/>
    <property type="match status" value="1"/>
</dbReference>
<evidence type="ECO:0000259" key="5">
    <source>
        <dbReference type="SMART" id="SM00849"/>
    </source>
</evidence>
<comment type="cofactor">
    <cofactor evidence="1">
        <name>Zn(2+)</name>
        <dbReference type="ChEBI" id="CHEBI:29105"/>
    </cofactor>
</comment>
<dbReference type="EMBL" id="JSUM01000033">
    <property type="protein sequence ID" value="KGQ69338.1"/>
    <property type="molecule type" value="Genomic_DNA"/>
</dbReference>
<dbReference type="InterPro" id="IPR001279">
    <property type="entry name" value="Metallo-B-lactamas"/>
</dbReference>
<evidence type="ECO:0000256" key="2">
    <source>
        <dbReference type="ARBA" id="ARBA00022723"/>
    </source>
</evidence>
<dbReference type="OrthoDB" id="9802991at2"/>
<keyword evidence="3" id="KW-0378">Hydrolase</keyword>
<keyword evidence="2" id="KW-0479">Metal-binding</keyword>
<organism evidence="6 7">
    <name type="scientific">Chelonobacter oris</name>
    <dbReference type="NCBI Taxonomy" id="505317"/>
    <lineage>
        <taxon>Bacteria</taxon>
        <taxon>Pseudomonadati</taxon>
        <taxon>Pseudomonadota</taxon>
        <taxon>Gammaproteobacteria</taxon>
        <taxon>Pasteurellales</taxon>
        <taxon>Pasteurellaceae</taxon>
        <taxon>Chelonobacter</taxon>
    </lineage>
</organism>
<evidence type="ECO:0000313" key="6">
    <source>
        <dbReference type="EMBL" id="KGQ69338.1"/>
    </source>
</evidence>
<sequence>MNVEIIPVTAFQQNCSIIWDDQKKAAVIDPGGDVDKLIRFIEENGLQVQKILLTHGHLDHVGAANKLKHYFHIDIFGPHIDDKFLFDSLPEQSRRFGLFETEVFYPDHWLNTEGQIIEIGDIQFEILHLPGHTPGHIGFIEHQKNVAFTGDVLFYHGVGRTDFPRGSHQQLLSSIREKLFNLNAEMIIIAGHGSATKIGIEKQDNPFLKN</sequence>
<evidence type="ECO:0000256" key="4">
    <source>
        <dbReference type="ARBA" id="ARBA00022833"/>
    </source>
</evidence>
<comment type="caution">
    <text evidence="6">The sequence shown here is derived from an EMBL/GenBank/DDBJ whole genome shotgun (WGS) entry which is preliminary data.</text>
</comment>
<dbReference type="Gene3D" id="3.60.15.10">
    <property type="entry name" value="Ribonuclease Z/Hydroxyacylglutathione hydrolase-like"/>
    <property type="match status" value="1"/>
</dbReference>
<dbReference type="RefSeq" id="WP_034618269.1">
    <property type="nucleotide sequence ID" value="NZ_JSUM01000033.1"/>
</dbReference>
<dbReference type="InterPro" id="IPR036866">
    <property type="entry name" value="RibonucZ/Hydroxyglut_hydro"/>
</dbReference>
<dbReference type="STRING" id="505317.OA57_12170"/>
<evidence type="ECO:0000313" key="7">
    <source>
        <dbReference type="Proteomes" id="UP000030380"/>
    </source>
</evidence>
<reference evidence="6 7" key="1">
    <citation type="submission" date="2014-11" db="EMBL/GenBank/DDBJ databases">
        <title>Draft genome sequence of Chelonobacter oris 1662T, associated with respiratory disease in Hermann's Tortoises.</title>
        <authorList>
            <person name="Kudirkiene E."/>
            <person name="Hansen M.J."/>
            <person name="Bojesen A.M."/>
        </authorList>
    </citation>
    <scope>NUCLEOTIDE SEQUENCE [LARGE SCALE GENOMIC DNA]</scope>
    <source>
        <strain evidence="6 7">1662</strain>
    </source>
</reference>
<accession>A0A0A3AIW2</accession>
<feature type="domain" description="Metallo-beta-lactamase" evidence="5">
    <location>
        <begin position="12"/>
        <end position="192"/>
    </location>
</feature>
<dbReference type="PANTHER" id="PTHR46233">
    <property type="entry name" value="HYDROXYACYLGLUTATHIONE HYDROLASE GLOC"/>
    <property type="match status" value="1"/>
</dbReference>
<dbReference type="AlphaFoldDB" id="A0A0A3AIW2"/>